<dbReference type="InterPro" id="IPR036375">
    <property type="entry name" value="Hemopexin-like_dom_sf"/>
</dbReference>
<feature type="active site" evidence="10">
    <location>
        <position position="291"/>
    </location>
</feature>
<name>A0A834VBZ1_SARSC</name>
<evidence type="ECO:0000313" key="18">
    <source>
        <dbReference type="EnsemblMetazoa" id="KAF7489990.1"/>
    </source>
</evidence>
<dbReference type="Gene3D" id="3.40.390.10">
    <property type="entry name" value="Collagenase (Catalytic Domain)"/>
    <property type="match status" value="1"/>
</dbReference>
<feature type="repeat" description="Hemopexin" evidence="13">
    <location>
        <begin position="415"/>
        <end position="460"/>
    </location>
</feature>
<dbReference type="InterPro" id="IPR000585">
    <property type="entry name" value="Hemopexin-like_dom"/>
</dbReference>
<feature type="binding site" evidence="11">
    <location>
        <position position="269"/>
    </location>
    <ligand>
        <name>Ca(2+)</name>
        <dbReference type="ChEBI" id="CHEBI:29108"/>
        <label>3</label>
    </ligand>
</feature>
<feature type="modified residue" description="Phosphotyrosine; by PKDCC" evidence="12">
    <location>
        <position position="449"/>
    </location>
</feature>
<dbReference type="FunFam" id="3.40.390.10:FF:000022">
    <property type="entry name" value="Matrix metalloproteinase 1, isoform C"/>
    <property type="match status" value="1"/>
</dbReference>
<keyword evidence="15" id="KW-0812">Transmembrane</keyword>
<gene>
    <name evidence="17" type="ORF">SSS_7545</name>
</gene>
<feature type="binding site" evidence="11">
    <location>
        <position position="373"/>
    </location>
    <ligand>
        <name>Ca(2+)</name>
        <dbReference type="ChEBI" id="CHEBI:29108"/>
        <label>4</label>
    </ligand>
</feature>
<dbReference type="Proteomes" id="UP000070412">
    <property type="component" value="Unassembled WGS sequence"/>
</dbReference>
<feature type="binding site" evidence="11">
    <location>
        <position position="308"/>
    </location>
    <ligand>
        <name>Zn(2+)</name>
        <dbReference type="ChEBI" id="CHEBI:29105"/>
        <label>2</label>
        <note>catalytic</note>
    </ligand>
</feature>
<evidence type="ECO:0000256" key="1">
    <source>
        <dbReference type="ARBA" id="ARBA00010370"/>
    </source>
</evidence>
<feature type="binding site" evidence="11">
    <location>
        <position position="516"/>
    </location>
    <ligand>
        <name>Ca(2+)</name>
        <dbReference type="ChEBI" id="CHEBI:29108"/>
        <label>5</label>
    </ligand>
</feature>
<dbReference type="GO" id="GO:0030198">
    <property type="term" value="P:extracellular matrix organization"/>
    <property type="evidence" value="ECO:0007669"/>
    <property type="project" value="TreeGrafter"/>
</dbReference>
<dbReference type="InterPro" id="IPR033739">
    <property type="entry name" value="M10A_MMP"/>
</dbReference>
<dbReference type="InterPro" id="IPR006026">
    <property type="entry name" value="Peptidase_Metallo"/>
</dbReference>
<comment type="similarity">
    <text evidence="1">Belongs to the peptidase M10A family.</text>
</comment>
<dbReference type="EnsemblMetazoa" id="SSS_7545s_mrna">
    <property type="protein sequence ID" value="KAF7489990.1"/>
    <property type="gene ID" value="SSS_7545"/>
</dbReference>
<evidence type="ECO:0000256" key="10">
    <source>
        <dbReference type="PIRSR" id="PIRSR621190-1"/>
    </source>
</evidence>
<dbReference type="SUPFAM" id="SSF55486">
    <property type="entry name" value="Metalloproteases ('zincins'), catalytic domain"/>
    <property type="match status" value="1"/>
</dbReference>
<evidence type="ECO:0000256" key="3">
    <source>
        <dbReference type="ARBA" id="ARBA00022723"/>
    </source>
</evidence>
<feature type="binding site" evidence="11">
    <location>
        <position position="467"/>
    </location>
    <ligand>
        <name>Ca(2+)</name>
        <dbReference type="ChEBI" id="CHEBI:29108"/>
        <label>5</label>
    </ligand>
</feature>
<reference evidence="19" key="1">
    <citation type="journal article" date="2020" name="PLoS Negl. Trop. Dis.">
        <title>High-quality nuclear genome for Sarcoptes scabiei-A critical resource for a neglected parasite.</title>
        <authorList>
            <person name="Korhonen P.K."/>
            <person name="Gasser R.B."/>
            <person name="Ma G."/>
            <person name="Wang T."/>
            <person name="Stroehlein A.J."/>
            <person name="Young N.D."/>
            <person name="Ang C.S."/>
            <person name="Fernando D.D."/>
            <person name="Lu H.C."/>
            <person name="Taylor S."/>
            <person name="Reynolds S.L."/>
            <person name="Mofiz E."/>
            <person name="Najaraj S.H."/>
            <person name="Gowda H."/>
            <person name="Madugundu A."/>
            <person name="Renuse S."/>
            <person name="Holt D."/>
            <person name="Pandey A."/>
            <person name="Papenfuss A.T."/>
            <person name="Fischer K."/>
        </authorList>
    </citation>
    <scope>NUCLEOTIDE SEQUENCE [LARGE SCALE GENOMIC DNA]</scope>
</reference>
<feature type="binding site" evidence="11">
    <location>
        <position position="248"/>
    </location>
    <ligand>
        <name>Ca(2+)</name>
        <dbReference type="ChEBI" id="CHEBI:29108"/>
        <label>3</label>
    </ligand>
</feature>
<dbReference type="PANTHER" id="PTHR10201:SF291">
    <property type="entry name" value="MATRIX METALLOPROTEINASE 1, ISOFORM C-RELATED"/>
    <property type="match status" value="1"/>
</dbReference>
<dbReference type="InterPro" id="IPR018487">
    <property type="entry name" value="Hemopexin-like_repeat"/>
</dbReference>
<feature type="binding site" evidence="11">
    <location>
        <position position="290"/>
    </location>
    <ligand>
        <name>Zn(2+)</name>
        <dbReference type="ChEBI" id="CHEBI:29105"/>
        <label>2</label>
        <note>catalytic</note>
    </ligand>
</feature>
<organism evidence="17">
    <name type="scientific">Sarcoptes scabiei</name>
    <name type="common">Itch mite</name>
    <name type="synonym">Acarus scabiei</name>
    <dbReference type="NCBI Taxonomy" id="52283"/>
    <lineage>
        <taxon>Eukaryota</taxon>
        <taxon>Metazoa</taxon>
        <taxon>Ecdysozoa</taxon>
        <taxon>Arthropoda</taxon>
        <taxon>Chelicerata</taxon>
        <taxon>Arachnida</taxon>
        <taxon>Acari</taxon>
        <taxon>Acariformes</taxon>
        <taxon>Sarcoptiformes</taxon>
        <taxon>Astigmata</taxon>
        <taxon>Psoroptidia</taxon>
        <taxon>Sarcoptoidea</taxon>
        <taxon>Sarcoptidae</taxon>
        <taxon>Sarcoptinae</taxon>
        <taxon>Sarcoptes</taxon>
    </lineage>
</organism>
<keyword evidence="11" id="KW-0106">Calcium</keyword>
<feature type="repeat" description="Hemopexin" evidence="13">
    <location>
        <begin position="461"/>
        <end position="510"/>
    </location>
</feature>
<keyword evidence="7 11" id="KW-0862">Zinc</keyword>
<dbReference type="Gene3D" id="2.110.10.10">
    <property type="entry name" value="Hemopexin-like domain"/>
    <property type="match status" value="1"/>
</dbReference>
<feature type="binding site" evidence="11">
    <location>
        <position position="300"/>
    </location>
    <ligand>
        <name>Zn(2+)</name>
        <dbReference type="ChEBI" id="CHEBI:29105"/>
        <label>2</label>
        <note>catalytic</note>
    </ligand>
</feature>
<keyword evidence="5" id="KW-0677">Repeat</keyword>
<feature type="region of interest" description="Disordered" evidence="14">
    <location>
        <begin position="338"/>
        <end position="367"/>
    </location>
</feature>
<sequence>MIAMNKLSQSNFFVTFSISMMMMMMMMIVIETAPISNHLTEFNDVDRTMKQSSESFDSENSLITANPPNQHHLNHHHHLHHHQTRRKRFISSDVGAMHYLQRFGYMNESTDGSLNLISENIYSQAVMEFQRFAGLNESGVLDEETIHMMNAPRCGNKDMIGHGEEAKRRRKRYALQGSKWRRTDLTYRISQYPSKLNLKRSDVDNEIARAFRVWSEVTPLNFHEKKTGRVHIDIRFESGEHGDGDPFDGPGNTLAHAYFPQYGGDAHFDNEEHWTVSSHSGTNIFQVAAHELGHSLGLGHSSVRDSLMAPFYQKYKPKFKLHQDDVLAIQALYGFNSDGDENDGGDSSSSKPPSPDPDPSGDAPDLCQDSKIDAVTRIADGSTYVFKGQYYWRIDSNGIADGYPRRISNDWDGLTGNLDAALTWADGKTFFFKGNKYWRFKNMRMDKGYPKLISTGFAGIPDNVDAAFVWGGNGKTYFFKGTEYWRFDSKNEPPVSKQYPKPIKHWMGIPSRIDAVFRWENGMTYFFKGSQYYRFNDIDFEVDTRAKPKFPRQTSQWWFDCKSLSRKLRRRPTSVRSRSASSTIADYMKSFLIGNGDNDLPIVSAFRSLNETELDSPQEWRMHGLPETDELLLNQLSSSSATNNSSSEIENCKSLILVIKFAIVQLVFLVILSNPGRFTFS</sequence>
<evidence type="ECO:0000256" key="2">
    <source>
        <dbReference type="ARBA" id="ARBA00022670"/>
    </source>
</evidence>
<dbReference type="OrthoDB" id="406838at2759"/>
<feature type="binding site" evidence="11">
    <location>
        <position position="256"/>
    </location>
    <ligand>
        <name>Zn(2+)</name>
        <dbReference type="ChEBI" id="CHEBI:29105"/>
        <label>1</label>
    </ligand>
</feature>
<feature type="binding site" evidence="11">
    <location>
        <position position="249"/>
    </location>
    <ligand>
        <name>Ca(2+)</name>
        <dbReference type="ChEBI" id="CHEBI:29108"/>
        <label>3</label>
    </ligand>
</feature>
<feature type="binding site" evidence="11">
    <location>
        <position position="421"/>
    </location>
    <ligand>
        <name>Ca(2+)</name>
        <dbReference type="ChEBI" id="CHEBI:29108"/>
        <label>5</label>
    </ligand>
</feature>
<keyword evidence="8" id="KW-0482">Metalloprotease</keyword>
<feature type="binding site" evidence="11">
    <location>
        <position position="243"/>
    </location>
    <ligand>
        <name>Zn(2+)</name>
        <dbReference type="ChEBI" id="CHEBI:29105"/>
        <label>1</label>
    </ligand>
</feature>
<evidence type="ECO:0000259" key="16">
    <source>
        <dbReference type="SMART" id="SM00235"/>
    </source>
</evidence>
<evidence type="ECO:0000256" key="4">
    <source>
        <dbReference type="ARBA" id="ARBA00022729"/>
    </source>
</evidence>
<dbReference type="Pfam" id="PF00413">
    <property type="entry name" value="Peptidase_M10"/>
    <property type="match status" value="1"/>
</dbReference>
<keyword evidence="2" id="KW-0645">Protease</keyword>
<reference evidence="18" key="3">
    <citation type="submission" date="2022-06" db="UniProtKB">
        <authorList>
            <consortium name="EnsemblMetazoa"/>
        </authorList>
    </citation>
    <scope>IDENTIFICATION</scope>
</reference>
<feature type="transmembrane region" description="Helical" evidence="15">
    <location>
        <begin position="12"/>
        <end position="30"/>
    </location>
</feature>
<evidence type="ECO:0000256" key="11">
    <source>
        <dbReference type="PIRSR" id="PIRSR621190-2"/>
    </source>
</evidence>
<keyword evidence="3 11" id="KW-0479">Metal-binding</keyword>
<evidence type="ECO:0000313" key="19">
    <source>
        <dbReference type="Proteomes" id="UP000070412"/>
    </source>
</evidence>
<dbReference type="InterPro" id="IPR001818">
    <property type="entry name" value="Pept_M10_metallopeptidase"/>
</dbReference>
<dbReference type="InterPro" id="IPR002477">
    <property type="entry name" value="Peptidoglycan-bd-like"/>
</dbReference>
<dbReference type="SMART" id="SM00235">
    <property type="entry name" value="ZnMc"/>
    <property type="match status" value="1"/>
</dbReference>
<keyword evidence="6" id="KW-0378">Hydrolase</keyword>
<dbReference type="AlphaFoldDB" id="A0A834VBZ1"/>
<evidence type="ECO:0000256" key="5">
    <source>
        <dbReference type="ARBA" id="ARBA00022737"/>
    </source>
</evidence>
<feature type="binding site" description="in inhibited form" evidence="11">
    <location>
        <position position="154"/>
    </location>
    <ligand>
        <name>Zn(2+)</name>
        <dbReference type="ChEBI" id="CHEBI:29105"/>
        <label>2</label>
        <note>catalytic</note>
    </ligand>
</feature>
<keyword evidence="4" id="KW-0732">Signal</keyword>
<dbReference type="EMBL" id="WVUK01000063">
    <property type="protein sequence ID" value="KAF7489990.1"/>
    <property type="molecule type" value="Genomic_DNA"/>
</dbReference>
<dbReference type="InterPro" id="IPR036365">
    <property type="entry name" value="PGBD-like_sf"/>
</dbReference>
<dbReference type="CDD" id="cd04278">
    <property type="entry name" value="ZnMc_MMP"/>
    <property type="match status" value="1"/>
</dbReference>
<evidence type="ECO:0000256" key="14">
    <source>
        <dbReference type="SAM" id="MobiDB-lite"/>
    </source>
</evidence>
<keyword evidence="19" id="KW-1185">Reference proteome</keyword>
<evidence type="ECO:0000256" key="15">
    <source>
        <dbReference type="SAM" id="Phobius"/>
    </source>
</evidence>
<feature type="binding site" evidence="11">
    <location>
        <position position="263"/>
    </location>
    <ligand>
        <name>Ca(2+)</name>
        <dbReference type="ChEBI" id="CHEBI:29108"/>
        <label>2</label>
    </ligand>
</feature>
<evidence type="ECO:0000313" key="17">
    <source>
        <dbReference type="EMBL" id="KAF7489990.1"/>
    </source>
</evidence>
<evidence type="ECO:0000256" key="9">
    <source>
        <dbReference type="ARBA" id="ARBA00023145"/>
    </source>
</evidence>
<comment type="cofactor">
    <cofactor evidence="11">
        <name>Zn(2+)</name>
        <dbReference type="ChEBI" id="CHEBI:29105"/>
    </cofactor>
    <text evidence="11">Binds 2 Zn(2+) ions per subunit.</text>
</comment>
<evidence type="ECO:0000256" key="13">
    <source>
        <dbReference type="PROSITE-ProRule" id="PRU01011"/>
    </source>
</evidence>
<dbReference type="GO" id="GO:0005615">
    <property type="term" value="C:extracellular space"/>
    <property type="evidence" value="ECO:0007669"/>
    <property type="project" value="TreeGrafter"/>
</dbReference>
<reference evidence="17" key="2">
    <citation type="submission" date="2020-01" db="EMBL/GenBank/DDBJ databases">
        <authorList>
            <person name="Korhonen P.K.K."/>
            <person name="Guangxu M.G."/>
            <person name="Wang T.W."/>
            <person name="Stroehlein A.J.S."/>
            <person name="Young N.D."/>
            <person name="Ang C.-S.A."/>
            <person name="Fernando D.W.F."/>
            <person name="Lu H.L."/>
            <person name="Taylor S.T."/>
            <person name="Ehtesham M.E.M."/>
            <person name="Najaraj S.H.N."/>
            <person name="Harsha G.H.G."/>
            <person name="Madugundu A.M."/>
            <person name="Renuse S.R."/>
            <person name="Holt D.H."/>
            <person name="Pandey A.P."/>
            <person name="Papenfuss A.P."/>
            <person name="Gasser R.B.G."/>
            <person name="Fischer K.F."/>
        </authorList>
    </citation>
    <scope>NUCLEOTIDE SEQUENCE</scope>
    <source>
        <strain evidence="17">SSS_KF_BRIS2020</strain>
    </source>
</reference>
<dbReference type="PRINTS" id="PR00138">
    <property type="entry name" value="MATRIXIN"/>
</dbReference>
<proteinExistence type="inferred from homology"/>
<dbReference type="CDD" id="cd00094">
    <property type="entry name" value="HX"/>
    <property type="match status" value="1"/>
</dbReference>
<dbReference type="GO" id="GO:0030574">
    <property type="term" value="P:collagen catabolic process"/>
    <property type="evidence" value="ECO:0007669"/>
    <property type="project" value="TreeGrafter"/>
</dbReference>
<dbReference type="InterPro" id="IPR021190">
    <property type="entry name" value="Pept_M10A"/>
</dbReference>
<dbReference type="GO" id="GO:0031012">
    <property type="term" value="C:extracellular matrix"/>
    <property type="evidence" value="ECO:0007669"/>
    <property type="project" value="InterPro"/>
</dbReference>
<feature type="domain" description="Peptidase metallopeptidase" evidence="16">
    <location>
        <begin position="176"/>
        <end position="335"/>
    </location>
</feature>
<dbReference type="PROSITE" id="PS51642">
    <property type="entry name" value="HEMOPEXIN_2"/>
    <property type="match status" value="3"/>
</dbReference>
<feature type="binding site" evidence="11">
    <location>
        <position position="419"/>
    </location>
    <ligand>
        <name>Ca(2+)</name>
        <dbReference type="ChEBI" id="CHEBI:29108"/>
        <label>4</label>
    </ligand>
</feature>
<dbReference type="PANTHER" id="PTHR10201">
    <property type="entry name" value="MATRIX METALLOPROTEINASE"/>
    <property type="match status" value="1"/>
</dbReference>
<evidence type="ECO:0000256" key="7">
    <source>
        <dbReference type="ARBA" id="ARBA00022833"/>
    </source>
</evidence>
<feature type="binding site" evidence="11">
    <location>
        <position position="514"/>
    </location>
    <ligand>
        <name>Ca(2+)</name>
        <dbReference type="ChEBI" id="CHEBI:29108"/>
        <label>4</label>
    </ligand>
</feature>
<feature type="binding site" evidence="11">
    <location>
        <position position="241"/>
    </location>
    <ligand>
        <name>Zn(2+)</name>
        <dbReference type="ChEBI" id="CHEBI:29105"/>
        <label>1</label>
    </ligand>
</feature>
<evidence type="ECO:0000256" key="6">
    <source>
        <dbReference type="ARBA" id="ARBA00022801"/>
    </source>
</evidence>
<keyword evidence="15" id="KW-0472">Membrane</keyword>
<feature type="binding site" evidence="11">
    <location>
        <position position="267"/>
    </location>
    <ligand>
        <name>Zn(2+)</name>
        <dbReference type="ChEBI" id="CHEBI:29105"/>
        <label>1</label>
    </ligand>
</feature>
<accession>A0A834VBZ1</accession>
<keyword evidence="15" id="KW-1133">Transmembrane helix</keyword>
<dbReference type="GO" id="GO:0006508">
    <property type="term" value="P:proteolysis"/>
    <property type="evidence" value="ECO:0007669"/>
    <property type="project" value="UniProtKB-KW"/>
</dbReference>
<dbReference type="Pfam" id="PF01471">
    <property type="entry name" value="PG_binding_1"/>
    <property type="match status" value="1"/>
</dbReference>
<dbReference type="SMART" id="SM00120">
    <property type="entry name" value="HX"/>
    <property type="match status" value="4"/>
</dbReference>
<evidence type="ECO:0000256" key="12">
    <source>
        <dbReference type="PIRSR" id="PIRSR621190-4"/>
    </source>
</evidence>
<comment type="cofactor">
    <cofactor evidence="11">
        <name>Ca(2+)</name>
        <dbReference type="ChEBI" id="CHEBI:29108"/>
    </cofactor>
    <text evidence="11">Can bind about 5 Ca(2+) ions per subunit.</text>
</comment>
<dbReference type="FunFam" id="2.110.10.10:FF:000007">
    <property type="entry name" value="stromelysin-3 isoform X2"/>
    <property type="match status" value="1"/>
</dbReference>
<keyword evidence="9" id="KW-0865">Zymogen</keyword>
<protein>
    <submittedName>
        <fullName evidence="17">Matrix metalloproteinase-16</fullName>
    </submittedName>
</protein>
<feature type="binding site" evidence="11">
    <location>
        <position position="272"/>
    </location>
    <ligand>
        <name>Ca(2+)</name>
        <dbReference type="ChEBI" id="CHEBI:29108"/>
        <label>3</label>
    </ligand>
</feature>
<dbReference type="Pfam" id="PF00045">
    <property type="entry name" value="Hemopexin"/>
    <property type="match status" value="4"/>
</dbReference>
<feature type="binding site" evidence="11">
    <location>
        <position position="272"/>
    </location>
    <ligand>
        <name>Ca(2+)</name>
        <dbReference type="ChEBI" id="CHEBI:29108"/>
        <label>1</label>
    </ligand>
</feature>
<dbReference type="SUPFAM" id="SSF50923">
    <property type="entry name" value="Hemopexin-like domain"/>
    <property type="match status" value="1"/>
</dbReference>
<feature type="binding site" evidence="11">
    <location>
        <position position="265"/>
    </location>
    <ligand>
        <name>Ca(2+)</name>
        <dbReference type="ChEBI" id="CHEBI:29108"/>
        <label>2</label>
    </ligand>
</feature>
<feature type="repeat" description="Hemopexin" evidence="13">
    <location>
        <begin position="369"/>
        <end position="414"/>
    </location>
</feature>
<dbReference type="SUPFAM" id="SSF47090">
    <property type="entry name" value="PGBD-like"/>
    <property type="match status" value="1"/>
</dbReference>
<dbReference type="GO" id="GO:0004222">
    <property type="term" value="F:metalloendopeptidase activity"/>
    <property type="evidence" value="ECO:0007669"/>
    <property type="project" value="InterPro"/>
</dbReference>
<evidence type="ECO:0000256" key="8">
    <source>
        <dbReference type="ARBA" id="ARBA00023049"/>
    </source>
</evidence>
<dbReference type="GO" id="GO:0008270">
    <property type="term" value="F:zinc ion binding"/>
    <property type="evidence" value="ECO:0007669"/>
    <property type="project" value="InterPro"/>
</dbReference>
<dbReference type="InterPro" id="IPR024079">
    <property type="entry name" value="MetalloPept_cat_dom_sf"/>
</dbReference>
<feature type="binding site" evidence="11">
    <location>
        <position position="294"/>
    </location>
    <ligand>
        <name>Zn(2+)</name>
        <dbReference type="ChEBI" id="CHEBI:29105"/>
        <label>2</label>
        <note>catalytic</note>
    </ligand>
</feature>